<feature type="transmembrane region" description="Helical" evidence="6">
    <location>
        <begin position="41"/>
        <end position="66"/>
    </location>
</feature>
<gene>
    <name evidence="7" type="ordered locus">Mhun_2116</name>
</gene>
<keyword evidence="2" id="KW-1003">Cell membrane</keyword>
<dbReference type="OrthoDB" id="116561at2157"/>
<dbReference type="InterPro" id="IPR000390">
    <property type="entry name" value="Small_drug/metabolite_transptr"/>
</dbReference>
<sequence length="118" mass="12940">MNTIIIILIGILFASSGQILWKIGMTDIGPITSVTTGSFISMLLSPWVIGGTVCYGLSTVFWLIALSRADLSFVYPFIALTFVIIFIASFFLFHEQISFMRLFGALVIISGIIILVRG</sequence>
<dbReference type="eggNOG" id="arCOG13210">
    <property type="taxonomic scope" value="Archaea"/>
</dbReference>
<feature type="transmembrane region" description="Helical" evidence="6">
    <location>
        <begin position="73"/>
        <end position="93"/>
    </location>
</feature>
<dbReference type="GO" id="GO:0022857">
    <property type="term" value="F:transmembrane transporter activity"/>
    <property type="evidence" value="ECO:0007669"/>
    <property type="project" value="InterPro"/>
</dbReference>
<feature type="transmembrane region" description="Helical" evidence="6">
    <location>
        <begin position="99"/>
        <end position="116"/>
    </location>
</feature>
<evidence type="ECO:0000313" key="8">
    <source>
        <dbReference type="Proteomes" id="UP000001941"/>
    </source>
</evidence>
<dbReference type="EnsemblBacteria" id="ABD41823">
    <property type="protein sequence ID" value="ABD41823"/>
    <property type="gene ID" value="Mhun_2116"/>
</dbReference>
<evidence type="ECO:0000256" key="3">
    <source>
        <dbReference type="ARBA" id="ARBA00022692"/>
    </source>
</evidence>
<evidence type="ECO:0000256" key="1">
    <source>
        <dbReference type="ARBA" id="ARBA00004651"/>
    </source>
</evidence>
<evidence type="ECO:0000256" key="6">
    <source>
        <dbReference type="SAM" id="Phobius"/>
    </source>
</evidence>
<accession>Q2FTA9</accession>
<reference evidence="8" key="1">
    <citation type="journal article" date="2016" name="Stand. Genomic Sci.">
        <title>Complete genome sequence of Methanospirillum hungatei type strain JF1.</title>
        <authorList>
            <person name="Gunsalus R.P."/>
            <person name="Cook L.E."/>
            <person name="Crable B."/>
            <person name="Rohlin L."/>
            <person name="McDonald E."/>
            <person name="Mouttaki H."/>
            <person name="Sieber J.R."/>
            <person name="Poweleit N."/>
            <person name="Zhou H."/>
            <person name="Lapidus A.L."/>
            <person name="Daligault H.E."/>
            <person name="Land M."/>
            <person name="Gilna P."/>
            <person name="Ivanova N."/>
            <person name="Kyrpides N."/>
            <person name="Culley D.E."/>
            <person name="McInerney M.J."/>
        </authorList>
    </citation>
    <scope>NUCLEOTIDE SEQUENCE [LARGE SCALE GENOMIC DNA]</scope>
    <source>
        <strain evidence="8">ATCC 27890 / DSM 864 / NBRC 100397 / JF-1</strain>
    </source>
</reference>
<dbReference type="HOGENOM" id="CLU_131462_2_0_2"/>
<proteinExistence type="predicted"/>
<name>Q2FTA9_METHJ</name>
<dbReference type="InParanoid" id="Q2FTA9"/>
<dbReference type="EMBL" id="CP000254">
    <property type="protein sequence ID" value="ABD41823.1"/>
    <property type="molecule type" value="Genomic_DNA"/>
</dbReference>
<evidence type="ECO:0000313" key="7">
    <source>
        <dbReference type="EMBL" id="ABD41823.1"/>
    </source>
</evidence>
<dbReference type="Gene3D" id="1.10.3730.20">
    <property type="match status" value="1"/>
</dbReference>
<dbReference type="RefSeq" id="WP_011449082.1">
    <property type="nucleotide sequence ID" value="NC_007796.1"/>
</dbReference>
<comment type="subcellular location">
    <subcellularLocation>
        <location evidence="1">Cell membrane</location>
        <topology evidence="1">Multi-pass membrane protein</topology>
    </subcellularLocation>
</comment>
<dbReference type="SUPFAM" id="SSF103481">
    <property type="entry name" value="Multidrug resistance efflux transporter EmrE"/>
    <property type="match status" value="1"/>
</dbReference>
<keyword evidence="4 6" id="KW-1133">Transmembrane helix</keyword>
<dbReference type="PANTHER" id="PTHR30561">
    <property type="entry name" value="SMR FAMILY PROTON-DEPENDENT DRUG EFFLUX TRANSPORTER SUGE"/>
    <property type="match status" value="1"/>
</dbReference>
<evidence type="ECO:0000256" key="2">
    <source>
        <dbReference type="ARBA" id="ARBA00022475"/>
    </source>
</evidence>
<keyword evidence="8" id="KW-1185">Reference proteome</keyword>
<dbReference type="KEGG" id="mhu:Mhun_2116"/>
<keyword evidence="3 6" id="KW-0812">Transmembrane</keyword>
<dbReference type="GeneID" id="3925206"/>
<dbReference type="PANTHER" id="PTHR30561:SF9">
    <property type="entry name" value="4-AMINO-4-DEOXY-L-ARABINOSE-PHOSPHOUNDECAPRENOL FLIPPASE SUBUNIT ARNF-RELATED"/>
    <property type="match status" value="1"/>
</dbReference>
<dbReference type="Proteomes" id="UP000001941">
    <property type="component" value="Chromosome"/>
</dbReference>
<dbReference type="STRING" id="323259.Mhun_2116"/>
<organism evidence="7 8">
    <name type="scientific">Methanospirillum hungatei JF-1 (strain ATCC 27890 / DSM 864 / NBRC 100397 / JF-1)</name>
    <dbReference type="NCBI Taxonomy" id="323259"/>
    <lineage>
        <taxon>Archaea</taxon>
        <taxon>Methanobacteriati</taxon>
        <taxon>Methanobacteriota</taxon>
        <taxon>Stenosarchaea group</taxon>
        <taxon>Methanomicrobia</taxon>
        <taxon>Methanomicrobiales</taxon>
        <taxon>Methanospirillaceae</taxon>
        <taxon>Methanospirillum</taxon>
    </lineage>
</organism>
<dbReference type="GO" id="GO:0005886">
    <property type="term" value="C:plasma membrane"/>
    <property type="evidence" value="ECO:0007669"/>
    <property type="project" value="UniProtKB-SubCell"/>
</dbReference>
<dbReference type="AlphaFoldDB" id="Q2FTA9"/>
<protein>
    <submittedName>
        <fullName evidence="7">Small multidrug resistance transmembrane protein</fullName>
    </submittedName>
</protein>
<keyword evidence="5 6" id="KW-0472">Membrane</keyword>
<evidence type="ECO:0000256" key="4">
    <source>
        <dbReference type="ARBA" id="ARBA00022989"/>
    </source>
</evidence>
<evidence type="ECO:0000256" key="5">
    <source>
        <dbReference type="ARBA" id="ARBA00023136"/>
    </source>
</evidence>
<dbReference type="InterPro" id="IPR037185">
    <property type="entry name" value="EmrE-like"/>
</dbReference>